<evidence type="ECO:0000256" key="1">
    <source>
        <dbReference type="SAM" id="Phobius"/>
    </source>
</evidence>
<dbReference type="Proteomes" id="UP000276215">
    <property type="component" value="Unassembled WGS sequence"/>
</dbReference>
<keyword evidence="3" id="KW-1185">Reference proteome</keyword>
<gene>
    <name evidence="2" type="ORF">L873DRAFT_919762</name>
</gene>
<evidence type="ECO:0000313" key="2">
    <source>
        <dbReference type="EMBL" id="RPA99341.1"/>
    </source>
</evidence>
<protein>
    <submittedName>
        <fullName evidence="2">Uncharacterized protein</fullName>
    </submittedName>
</protein>
<organism evidence="2 3">
    <name type="scientific">Choiromyces venosus 120613-1</name>
    <dbReference type="NCBI Taxonomy" id="1336337"/>
    <lineage>
        <taxon>Eukaryota</taxon>
        <taxon>Fungi</taxon>
        <taxon>Dikarya</taxon>
        <taxon>Ascomycota</taxon>
        <taxon>Pezizomycotina</taxon>
        <taxon>Pezizomycetes</taxon>
        <taxon>Pezizales</taxon>
        <taxon>Tuberaceae</taxon>
        <taxon>Choiromyces</taxon>
    </lineage>
</organism>
<accession>A0A3N4JR75</accession>
<sequence>MQSEGGSLRLYTIQYYRILISAFPHIIITTTISYRLIVPYFFFPIQSPFKLSTAWKARYKKIELLSFSTLFLSSKRLCYPEVGLRKWLKYGKF</sequence>
<reference evidence="2 3" key="1">
    <citation type="journal article" date="2018" name="Nat. Ecol. Evol.">
        <title>Pezizomycetes genomes reveal the molecular basis of ectomycorrhizal truffle lifestyle.</title>
        <authorList>
            <person name="Murat C."/>
            <person name="Payen T."/>
            <person name="Noel B."/>
            <person name="Kuo A."/>
            <person name="Morin E."/>
            <person name="Chen J."/>
            <person name="Kohler A."/>
            <person name="Krizsan K."/>
            <person name="Balestrini R."/>
            <person name="Da Silva C."/>
            <person name="Montanini B."/>
            <person name="Hainaut M."/>
            <person name="Levati E."/>
            <person name="Barry K.W."/>
            <person name="Belfiori B."/>
            <person name="Cichocki N."/>
            <person name="Clum A."/>
            <person name="Dockter R.B."/>
            <person name="Fauchery L."/>
            <person name="Guy J."/>
            <person name="Iotti M."/>
            <person name="Le Tacon F."/>
            <person name="Lindquist E.A."/>
            <person name="Lipzen A."/>
            <person name="Malagnac F."/>
            <person name="Mello A."/>
            <person name="Molinier V."/>
            <person name="Miyauchi S."/>
            <person name="Poulain J."/>
            <person name="Riccioni C."/>
            <person name="Rubini A."/>
            <person name="Sitrit Y."/>
            <person name="Splivallo R."/>
            <person name="Traeger S."/>
            <person name="Wang M."/>
            <person name="Zifcakova L."/>
            <person name="Wipf D."/>
            <person name="Zambonelli A."/>
            <person name="Paolocci F."/>
            <person name="Nowrousian M."/>
            <person name="Ottonello S."/>
            <person name="Baldrian P."/>
            <person name="Spatafora J.W."/>
            <person name="Henrissat B."/>
            <person name="Nagy L.G."/>
            <person name="Aury J.M."/>
            <person name="Wincker P."/>
            <person name="Grigoriev I.V."/>
            <person name="Bonfante P."/>
            <person name="Martin F.M."/>
        </authorList>
    </citation>
    <scope>NUCLEOTIDE SEQUENCE [LARGE SCALE GENOMIC DNA]</scope>
    <source>
        <strain evidence="2 3">120613-1</strain>
    </source>
</reference>
<proteinExistence type="predicted"/>
<dbReference type="EMBL" id="ML120388">
    <property type="protein sequence ID" value="RPA99341.1"/>
    <property type="molecule type" value="Genomic_DNA"/>
</dbReference>
<evidence type="ECO:0000313" key="3">
    <source>
        <dbReference type="Proteomes" id="UP000276215"/>
    </source>
</evidence>
<keyword evidence="1" id="KW-0812">Transmembrane</keyword>
<name>A0A3N4JR75_9PEZI</name>
<keyword evidence="1" id="KW-0472">Membrane</keyword>
<dbReference type="AlphaFoldDB" id="A0A3N4JR75"/>
<feature type="transmembrane region" description="Helical" evidence="1">
    <location>
        <begin position="15"/>
        <end position="43"/>
    </location>
</feature>
<keyword evidence="1" id="KW-1133">Transmembrane helix</keyword>